<comment type="subcellular location">
    <subcellularLocation>
        <location evidence="2">Cytoplasm</location>
    </subcellularLocation>
</comment>
<accession>A0A6J6E7E7</accession>
<dbReference type="SUPFAM" id="SSF75217">
    <property type="entry name" value="alpha/beta knot"/>
    <property type="match status" value="1"/>
</dbReference>
<reference evidence="16" key="1">
    <citation type="submission" date="2020-05" db="EMBL/GenBank/DDBJ databases">
        <authorList>
            <person name="Chiriac C."/>
            <person name="Salcher M."/>
            <person name="Ghai R."/>
            <person name="Kavagutti S V."/>
        </authorList>
    </citation>
    <scope>NUCLEOTIDE SEQUENCE</scope>
</reference>
<dbReference type="GO" id="GO:0005829">
    <property type="term" value="C:cytosol"/>
    <property type="evidence" value="ECO:0007669"/>
    <property type="project" value="TreeGrafter"/>
</dbReference>
<evidence type="ECO:0000256" key="4">
    <source>
        <dbReference type="ARBA" id="ARBA00011738"/>
    </source>
</evidence>
<name>A0A6J6E7E7_9ZZZZ</name>
<evidence type="ECO:0000256" key="6">
    <source>
        <dbReference type="ARBA" id="ARBA00014679"/>
    </source>
</evidence>
<keyword evidence="11" id="KW-0819">tRNA processing</keyword>
<feature type="domain" description="tRNA methyltransferase TRMD/TRM10-type" evidence="15">
    <location>
        <begin position="1"/>
        <end position="222"/>
    </location>
</feature>
<keyword evidence="7" id="KW-0963">Cytoplasm</keyword>
<evidence type="ECO:0000256" key="2">
    <source>
        <dbReference type="ARBA" id="ARBA00004496"/>
    </source>
</evidence>
<dbReference type="Gene3D" id="1.10.1270.20">
    <property type="entry name" value="tRNA(m1g37)methyltransferase, domain 2"/>
    <property type="match status" value="1"/>
</dbReference>
<dbReference type="InterPro" id="IPR029028">
    <property type="entry name" value="Alpha/beta_knot_MTases"/>
</dbReference>
<dbReference type="GO" id="GO:0002939">
    <property type="term" value="P:tRNA N1-guanine methylation"/>
    <property type="evidence" value="ECO:0007669"/>
    <property type="project" value="TreeGrafter"/>
</dbReference>
<evidence type="ECO:0000256" key="12">
    <source>
        <dbReference type="ARBA" id="ARBA00029736"/>
    </source>
</evidence>
<dbReference type="EC" id="2.1.1.228" evidence="5"/>
<dbReference type="CDD" id="cd18080">
    <property type="entry name" value="TrmD-like"/>
    <property type="match status" value="1"/>
</dbReference>
<evidence type="ECO:0000256" key="10">
    <source>
        <dbReference type="ARBA" id="ARBA00022691"/>
    </source>
</evidence>
<dbReference type="AlphaFoldDB" id="A0A6J6E7E7"/>
<evidence type="ECO:0000256" key="7">
    <source>
        <dbReference type="ARBA" id="ARBA00022490"/>
    </source>
</evidence>
<evidence type="ECO:0000256" key="14">
    <source>
        <dbReference type="ARBA" id="ARBA00047783"/>
    </source>
</evidence>
<dbReference type="InterPro" id="IPR023148">
    <property type="entry name" value="tRNA_m1G_MeTrfase_C_sf"/>
</dbReference>
<dbReference type="Gene3D" id="3.40.1280.10">
    <property type="match status" value="1"/>
</dbReference>
<dbReference type="InterPro" id="IPR002649">
    <property type="entry name" value="tRNA_m1G_MeTrfase_TrmD"/>
</dbReference>
<dbReference type="NCBIfam" id="NF000648">
    <property type="entry name" value="PRK00026.1"/>
    <property type="match status" value="1"/>
</dbReference>
<keyword evidence="9" id="KW-0808">Transferase</keyword>
<keyword evidence="10" id="KW-0949">S-adenosyl-L-methionine</keyword>
<proteinExistence type="inferred from homology"/>
<evidence type="ECO:0000256" key="5">
    <source>
        <dbReference type="ARBA" id="ARBA00012807"/>
    </source>
</evidence>
<evidence type="ECO:0000256" key="9">
    <source>
        <dbReference type="ARBA" id="ARBA00022679"/>
    </source>
</evidence>
<comment type="subunit">
    <text evidence="4">Homodimer.</text>
</comment>
<dbReference type="NCBIfam" id="TIGR00088">
    <property type="entry name" value="trmD"/>
    <property type="match status" value="1"/>
</dbReference>
<evidence type="ECO:0000313" key="16">
    <source>
        <dbReference type="EMBL" id="CAB4569268.1"/>
    </source>
</evidence>
<dbReference type="GO" id="GO:0052906">
    <property type="term" value="F:tRNA (guanine(37)-N1)-methyltransferase activity"/>
    <property type="evidence" value="ECO:0007669"/>
    <property type="project" value="UniProtKB-EC"/>
</dbReference>
<protein>
    <recommendedName>
        <fullName evidence="6">tRNA (guanine-N(1)-)-methyltransferase</fullName>
        <ecNumber evidence="5">2.1.1.228</ecNumber>
    </recommendedName>
    <alternativeName>
        <fullName evidence="12">M1G-methyltransferase</fullName>
    </alternativeName>
    <alternativeName>
        <fullName evidence="13">tRNA [GM37] methyltransferase</fullName>
    </alternativeName>
</protein>
<keyword evidence="8" id="KW-0489">Methyltransferase</keyword>
<dbReference type="PIRSF" id="PIRSF000386">
    <property type="entry name" value="tRNA_mtase"/>
    <property type="match status" value="1"/>
</dbReference>
<dbReference type="EMBL" id="CAEZTQ010000046">
    <property type="protein sequence ID" value="CAB4569268.1"/>
    <property type="molecule type" value="Genomic_DNA"/>
</dbReference>
<dbReference type="PANTHER" id="PTHR46417">
    <property type="entry name" value="TRNA (GUANINE-N(1)-)-METHYLTRANSFERASE"/>
    <property type="match status" value="1"/>
</dbReference>
<evidence type="ECO:0000256" key="11">
    <source>
        <dbReference type="ARBA" id="ARBA00022694"/>
    </source>
</evidence>
<dbReference type="InterPro" id="IPR029026">
    <property type="entry name" value="tRNA_m1G_MTases_N"/>
</dbReference>
<dbReference type="InterPro" id="IPR016009">
    <property type="entry name" value="tRNA_MeTrfase_TRMD/TRM10"/>
</dbReference>
<evidence type="ECO:0000256" key="8">
    <source>
        <dbReference type="ARBA" id="ARBA00022603"/>
    </source>
</evidence>
<evidence type="ECO:0000256" key="1">
    <source>
        <dbReference type="ARBA" id="ARBA00002634"/>
    </source>
</evidence>
<organism evidence="16">
    <name type="scientific">freshwater metagenome</name>
    <dbReference type="NCBI Taxonomy" id="449393"/>
    <lineage>
        <taxon>unclassified sequences</taxon>
        <taxon>metagenomes</taxon>
        <taxon>ecological metagenomes</taxon>
    </lineage>
</organism>
<sequence>MRIDVFTLFPAMINEFCAHSLLGRATTSGAVHVGAHDIREYSTDVHRTVDDAPFGGGAGMLMRPEPIFAAVEAVQPPRPLFLLGPGGQKFDQAMAESMAQLDGFSLLCGRYEGVDHRVREHLVDHEISVGDVVLAGGEVAACLIIEAVTRLVPGVMGNAISPVTESFGVAGLLEEPQYTRPHEFRGWHVPEVLRGGDHAKIEKWRLAQALWRTMEQRPDLIEARGGLTDAEKALLEGVDFASYPVSFTSELPD</sequence>
<dbReference type="Pfam" id="PF01746">
    <property type="entry name" value="tRNA_m1G_MT"/>
    <property type="match status" value="1"/>
</dbReference>
<evidence type="ECO:0000256" key="3">
    <source>
        <dbReference type="ARBA" id="ARBA00007630"/>
    </source>
</evidence>
<dbReference type="PANTHER" id="PTHR46417:SF1">
    <property type="entry name" value="TRNA (GUANINE-N(1)-)-METHYLTRANSFERASE"/>
    <property type="match status" value="1"/>
</dbReference>
<comment type="similarity">
    <text evidence="3">Belongs to the RNA methyltransferase TrmD family.</text>
</comment>
<gene>
    <name evidence="16" type="ORF">UFOPK1704_00343</name>
</gene>
<evidence type="ECO:0000259" key="15">
    <source>
        <dbReference type="Pfam" id="PF01746"/>
    </source>
</evidence>
<comment type="function">
    <text evidence="1">Specifically methylates guanosine-37 in various tRNAs.</text>
</comment>
<comment type="catalytic activity">
    <reaction evidence="14">
        <text>guanosine(37) in tRNA + S-adenosyl-L-methionine = N(1)-methylguanosine(37) in tRNA + S-adenosyl-L-homocysteine + H(+)</text>
        <dbReference type="Rhea" id="RHEA:36899"/>
        <dbReference type="Rhea" id="RHEA-COMP:10145"/>
        <dbReference type="Rhea" id="RHEA-COMP:10147"/>
        <dbReference type="ChEBI" id="CHEBI:15378"/>
        <dbReference type="ChEBI" id="CHEBI:57856"/>
        <dbReference type="ChEBI" id="CHEBI:59789"/>
        <dbReference type="ChEBI" id="CHEBI:73542"/>
        <dbReference type="ChEBI" id="CHEBI:74269"/>
        <dbReference type="EC" id="2.1.1.228"/>
    </reaction>
</comment>
<evidence type="ECO:0000256" key="13">
    <source>
        <dbReference type="ARBA" id="ARBA00033392"/>
    </source>
</evidence>
<dbReference type="HAMAP" id="MF_00605">
    <property type="entry name" value="TrmD"/>
    <property type="match status" value="1"/>
</dbReference>